<dbReference type="EMBL" id="KV784382">
    <property type="protein sequence ID" value="OEU08175.1"/>
    <property type="molecule type" value="Genomic_DNA"/>
</dbReference>
<dbReference type="AlphaFoldDB" id="A0A1E7EQL3"/>
<name>A0A1E7EQL3_9STRA</name>
<gene>
    <name evidence="2" type="ORF">FRACYDRAFT_250401</name>
</gene>
<feature type="compositionally biased region" description="Low complexity" evidence="1">
    <location>
        <begin position="15"/>
        <end position="24"/>
    </location>
</feature>
<sequence length="262" mass="29916">MQSPSPPVAKKISGRSESSGDSNSKASFDVVKSVTDIEDKKVAADDLSSDSSATTLIEEKKNFPEINGGPRIIERVPLPCSFEEWHSKWEVFRQDHRFNEYQFEIQYPDLPTDRHAMVSMSKEEERASMKNKKAIASIRISFASTFHVDAMIEATIDETEHTVMWPYGRIHLVLIKLYDTYRPKLSTKKNQPNWGELISSVVTSSSSTYQTPFTTKMLEMDKEIDGQVVLRALKKLGNELHTASSRIELIMRVLMKQAWYSF</sequence>
<dbReference type="InParanoid" id="A0A1E7EQL3"/>
<keyword evidence="3" id="KW-1185">Reference proteome</keyword>
<evidence type="ECO:0000313" key="3">
    <source>
        <dbReference type="Proteomes" id="UP000095751"/>
    </source>
</evidence>
<evidence type="ECO:0000313" key="2">
    <source>
        <dbReference type="EMBL" id="OEU08175.1"/>
    </source>
</evidence>
<protein>
    <submittedName>
        <fullName evidence="2">Uncharacterized protein</fullName>
    </submittedName>
</protein>
<dbReference type="KEGG" id="fcy:FRACYDRAFT_250401"/>
<dbReference type="Proteomes" id="UP000095751">
    <property type="component" value="Unassembled WGS sequence"/>
</dbReference>
<feature type="region of interest" description="Disordered" evidence="1">
    <location>
        <begin position="1"/>
        <end position="30"/>
    </location>
</feature>
<reference evidence="2 3" key="1">
    <citation type="submission" date="2016-09" db="EMBL/GenBank/DDBJ databases">
        <title>Extensive genetic diversity and differential bi-allelic expression allows diatom success in the polar Southern Ocean.</title>
        <authorList>
            <consortium name="DOE Joint Genome Institute"/>
            <person name="Mock T."/>
            <person name="Otillar R.P."/>
            <person name="Strauss J."/>
            <person name="Dupont C."/>
            <person name="Frickenhaus S."/>
            <person name="Maumus F."/>
            <person name="Mcmullan M."/>
            <person name="Sanges R."/>
            <person name="Schmutz J."/>
            <person name="Toseland A."/>
            <person name="Valas R."/>
            <person name="Veluchamy A."/>
            <person name="Ward B.J."/>
            <person name="Allen A."/>
            <person name="Barry K."/>
            <person name="Falciatore A."/>
            <person name="Ferrante M."/>
            <person name="Fortunato A.E."/>
            <person name="Gloeckner G."/>
            <person name="Gruber A."/>
            <person name="Hipkin R."/>
            <person name="Janech M."/>
            <person name="Kroth P."/>
            <person name="Leese F."/>
            <person name="Lindquist E."/>
            <person name="Lyon B.R."/>
            <person name="Martin J."/>
            <person name="Mayer C."/>
            <person name="Parker M."/>
            <person name="Quesneville H."/>
            <person name="Raymond J."/>
            <person name="Uhlig C."/>
            <person name="Valentin K.U."/>
            <person name="Worden A.Z."/>
            <person name="Armbrust E.V."/>
            <person name="Bowler C."/>
            <person name="Green B."/>
            <person name="Moulton V."/>
            <person name="Van Oosterhout C."/>
            <person name="Grigoriev I."/>
        </authorList>
    </citation>
    <scope>NUCLEOTIDE SEQUENCE [LARGE SCALE GENOMIC DNA]</scope>
    <source>
        <strain evidence="2 3">CCMP1102</strain>
    </source>
</reference>
<accession>A0A1E7EQL3</accession>
<evidence type="ECO:0000256" key="1">
    <source>
        <dbReference type="SAM" id="MobiDB-lite"/>
    </source>
</evidence>
<proteinExistence type="predicted"/>
<organism evidence="2 3">
    <name type="scientific">Fragilariopsis cylindrus CCMP1102</name>
    <dbReference type="NCBI Taxonomy" id="635003"/>
    <lineage>
        <taxon>Eukaryota</taxon>
        <taxon>Sar</taxon>
        <taxon>Stramenopiles</taxon>
        <taxon>Ochrophyta</taxon>
        <taxon>Bacillariophyta</taxon>
        <taxon>Bacillariophyceae</taxon>
        <taxon>Bacillariophycidae</taxon>
        <taxon>Bacillariales</taxon>
        <taxon>Bacillariaceae</taxon>
        <taxon>Fragilariopsis</taxon>
    </lineage>
</organism>